<organism evidence="1 2">
    <name type="scientific">Irpex rosettiformis</name>
    <dbReference type="NCBI Taxonomy" id="378272"/>
    <lineage>
        <taxon>Eukaryota</taxon>
        <taxon>Fungi</taxon>
        <taxon>Dikarya</taxon>
        <taxon>Basidiomycota</taxon>
        <taxon>Agaricomycotina</taxon>
        <taxon>Agaricomycetes</taxon>
        <taxon>Polyporales</taxon>
        <taxon>Irpicaceae</taxon>
        <taxon>Irpex</taxon>
    </lineage>
</organism>
<reference evidence="1" key="1">
    <citation type="journal article" date="2021" name="Environ. Microbiol.">
        <title>Gene family expansions and transcriptome signatures uncover fungal adaptations to wood decay.</title>
        <authorList>
            <person name="Hage H."/>
            <person name="Miyauchi S."/>
            <person name="Viragh M."/>
            <person name="Drula E."/>
            <person name="Min B."/>
            <person name="Chaduli D."/>
            <person name="Navarro D."/>
            <person name="Favel A."/>
            <person name="Norest M."/>
            <person name="Lesage-Meessen L."/>
            <person name="Balint B."/>
            <person name="Merenyi Z."/>
            <person name="de Eugenio L."/>
            <person name="Morin E."/>
            <person name="Martinez A.T."/>
            <person name="Baldrian P."/>
            <person name="Stursova M."/>
            <person name="Martinez M.J."/>
            <person name="Novotny C."/>
            <person name="Magnuson J.K."/>
            <person name="Spatafora J.W."/>
            <person name="Maurice S."/>
            <person name="Pangilinan J."/>
            <person name="Andreopoulos W."/>
            <person name="LaButti K."/>
            <person name="Hundley H."/>
            <person name="Na H."/>
            <person name="Kuo A."/>
            <person name="Barry K."/>
            <person name="Lipzen A."/>
            <person name="Henrissat B."/>
            <person name="Riley R."/>
            <person name="Ahrendt S."/>
            <person name="Nagy L.G."/>
            <person name="Grigoriev I.V."/>
            <person name="Martin F."/>
            <person name="Rosso M.N."/>
        </authorList>
    </citation>
    <scope>NUCLEOTIDE SEQUENCE</scope>
    <source>
        <strain evidence="1">CBS 384.51</strain>
    </source>
</reference>
<comment type="caution">
    <text evidence="1">The sequence shown here is derived from an EMBL/GenBank/DDBJ whole genome shotgun (WGS) entry which is preliminary data.</text>
</comment>
<protein>
    <submittedName>
        <fullName evidence="1">Uncharacterized protein</fullName>
    </submittedName>
</protein>
<proteinExistence type="predicted"/>
<keyword evidence="2" id="KW-1185">Reference proteome</keyword>
<sequence length="421" mass="46622">MSVERDDVVIKQEELDDATLLMDLGTGDVTSEEEPVILCGNGFKRLKAFCCVAVDQLSNYWKTTAGLVWILVVALFVVWSAFARISCYVAPGHGFFLTHARPLCSLPLRPIGCLCSSPFRADASGLAADFRSLMKIEGDSLQALMGESKSMSIAAWDFMSLEISTPQLIRLVEASDFTSKLLLIQHLQHSQVRSRSSSETMDRLGRHIHFCADSTVSVNDFAMRTVANDRVTLFGYFFTSPSTTHRPVAQESFEISLDTFATCIGQAAILGRDATVEFNAFGHELDVINDINSREGQAILRYQDRVRGSLWTWLGGNAGNLRRAEDGLLLVALISNFHSKGSSYVNNTMFAIATINDKVFELRNAAVATHPPYSALTLEPLQAQLHYIELNLMRVTQQIVDNQDHLFDARNRAFARAGIAN</sequence>
<evidence type="ECO:0000313" key="2">
    <source>
        <dbReference type="Proteomes" id="UP001055072"/>
    </source>
</evidence>
<evidence type="ECO:0000313" key="1">
    <source>
        <dbReference type="EMBL" id="KAI0083220.1"/>
    </source>
</evidence>
<accession>A0ACB8TMQ5</accession>
<dbReference type="EMBL" id="MU274980">
    <property type="protein sequence ID" value="KAI0083220.1"/>
    <property type="molecule type" value="Genomic_DNA"/>
</dbReference>
<name>A0ACB8TMQ5_9APHY</name>
<gene>
    <name evidence="1" type="ORF">BDY19DRAFT_998745</name>
</gene>
<dbReference type="Proteomes" id="UP001055072">
    <property type="component" value="Unassembled WGS sequence"/>
</dbReference>